<gene>
    <name evidence="2" type="ORF">SSX86_027017</name>
</gene>
<accession>A0AAP0CFY4</accession>
<dbReference type="InterPro" id="IPR036691">
    <property type="entry name" value="Endo/exonu/phosph_ase_sf"/>
</dbReference>
<dbReference type="CDD" id="cd01650">
    <property type="entry name" value="RT_nLTR_like"/>
    <property type="match status" value="1"/>
</dbReference>
<dbReference type="SUPFAM" id="SSF56672">
    <property type="entry name" value="DNA/RNA polymerases"/>
    <property type="match status" value="1"/>
</dbReference>
<evidence type="ECO:0000259" key="1">
    <source>
        <dbReference type="PROSITE" id="PS50878"/>
    </source>
</evidence>
<dbReference type="SUPFAM" id="SSF56219">
    <property type="entry name" value="DNase I-like"/>
    <property type="match status" value="1"/>
</dbReference>
<dbReference type="InterPro" id="IPR043502">
    <property type="entry name" value="DNA/RNA_pol_sf"/>
</dbReference>
<comment type="caution">
    <text evidence="2">The sequence shown here is derived from an EMBL/GenBank/DDBJ whole genome shotgun (WGS) entry which is preliminary data.</text>
</comment>
<dbReference type="AlphaFoldDB" id="A0AAP0CFY4"/>
<sequence>MNCLSINIRGIGGYGKASWIKKLKVDNGISFIGMQETMSSNILPGLVSAYWGGMGFDFDFVESIGNSGGILSVWDPKVFVKDKVTKDVNFLHVSGMIMAGNARVNVLNVYAPQDKGEKRLLWSKIDSLIGSNEGWWILFGDFNAVRDREERKNSKFDKTCASDFNSFIDRVGLHEYSQKGFRYTYMSCRKGRYTWSRIDRFLVCEGVFNRWPNAYVRVLNRNLSDHSPLVFSIVDTNFGPKPFRMFDSWLDRPGSSELINSVLESWVEHGPADINLLRKLAYLRSRLRDWFKDTSTAEKLEEITLRTEKEELDRMMETKDLEESDVWIWSECKVALESIELHKARDLRQKSRVKWTSLGDENSNFFHSVVNGRKAQNSIPGVLIDGAWVTKPSLVKREVFQFYRSLFKEHHTCRPKLLCSGIKKLDDEDRVSLVETFSRQEIKEAVFECGSNKAPGPDGFNFRFVKRFWRFFEEDFFNIMKEFHDKGVINQGCGSSFITLIPKVKSPMGLKDYRPITLIGMISKVISKILANRIKRVMGKIISEAQSAFLSDRFILDGPLMVNEILAWLNKRKKKAFLLKIDFEKAYDNVNWNFLLSIMSQMGFPQRWCDWIKGICVSSRAAVLVNGSPTFEFQCEKGLRQGDPLSPFLFLIVMEALSSILDKARDLEIFKGISLSSNEVNLNHLLYADDALIMGEWTYENIMSIARILRIFYLCSGLRFNLHKSNIYGVCTENGEVDDTLDYLGCKRGSFPFTYLGIQVGAKMTRIKSWDSVVDTIRNRLASWKVRHLSIGGRLILLKSVLESLPVYYLSLYKAPIAVLDSMETIMRRFLWAGPSLENKISWVAWDTVTTPMSKGGLGLSKIQEVNNALLLKWTWRFKKEGNSLWKKIILGCHGSSRPWSLLPCNASSSGCWKFIVKVGENKLPNGRSLNSFFVGTLGDGKCINFWGDNWLLVDPLRITYPNLFKLEKNKWAKVSDRINNLDGNKILTWEWRVEPHTHEQVSELFDLLQHLFDSVSHGGQDRWKWTKEKDGQFTVSSAKRLMSSNYVGDGSLGIKWKGWVPLKCKVLAWRIARNRIPTIAELLKRGVPFQQTDCRLCQGGLETTLHLFTGCSYSQEVWARVERWCNISHNLLFDIPDIFKIAESQALPKEPKHVLRGIIYTTIWMLWNERNERVFNDKKRQPIQLVENIKATAYFWIRNRSRWKSIDWKTWCNVPLD</sequence>
<dbReference type="PANTHER" id="PTHR33116:SF78">
    <property type="entry name" value="OS12G0587133 PROTEIN"/>
    <property type="match status" value="1"/>
</dbReference>
<proteinExistence type="predicted"/>
<protein>
    <recommendedName>
        <fullName evidence="1">Reverse transcriptase domain-containing protein</fullName>
    </recommendedName>
</protein>
<organism evidence="2 3">
    <name type="scientific">Deinandra increscens subsp. villosa</name>
    <dbReference type="NCBI Taxonomy" id="3103831"/>
    <lineage>
        <taxon>Eukaryota</taxon>
        <taxon>Viridiplantae</taxon>
        <taxon>Streptophyta</taxon>
        <taxon>Embryophyta</taxon>
        <taxon>Tracheophyta</taxon>
        <taxon>Spermatophyta</taxon>
        <taxon>Magnoliopsida</taxon>
        <taxon>eudicotyledons</taxon>
        <taxon>Gunneridae</taxon>
        <taxon>Pentapetalae</taxon>
        <taxon>asterids</taxon>
        <taxon>campanulids</taxon>
        <taxon>Asterales</taxon>
        <taxon>Asteraceae</taxon>
        <taxon>Asteroideae</taxon>
        <taxon>Heliantheae alliance</taxon>
        <taxon>Madieae</taxon>
        <taxon>Madiinae</taxon>
        <taxon>Deinandra</taxon>
    </lineage>
</organism>
<evidence type="ECO:0000313" key="2">
    <source>
        <dbReference type="EMBL" id="KAK9055930.1"/>
    </source>
</evidence>
<dbReference type="Proteomes" id="UP001408789">
    <property type="component" value="Unassembled WGS sequence"/>
</dbReference>
<dbReference type="PROSITE" id="PS50878">
    <property type="entry name" value="RT_POL"/>
    <property type="match status" value="1"/>
</dbReference>
<keyword evidence="3" id="KW-1185">Reference proteome</keyword>
<feature type="domain" description="Reverse transcriptase" evidence="1">
    <location>
        <begin position="482"/>
        <end position="760"/>
    </location>
</feature>
<dbReference type="Pfam" id="PF03372">
    <property type="entry name" value="Exo_endo_phos"/>
    <property type="match status" value="1"/>
</dbReference>
<reference evidence="2 3" key="1">
    <citation type="submission" date="2024-04" db="EMBL/GenBank/DDBJ databases">
        <title>The reference genome of an endangered Asteraceae, Deinandra increscens subsp. villosa, native to the Central Coast of California.</title>
        <authorList>
            <person name="Guilliams M."/>
            <person name="Hasenstab-Lehman K."/>
            <person name="Meyer R."/>
            <person name="Mcevoy S."/>
        </authorList>
    </citation>
    <scope>NUCLEOTIDE SEQUENCE [LARGE SCALE GENOMIC DNA]</scope>
    <source>
        <tissue evidence="2">Leaf</tissue>
    </source>
</reference>
<dbReference type="Pfam" id="PF00078">
    <property type="entry name" value="RVT_1"/>
    <property type="match status" value="1"/>
</dbReference>
<dbReference type="InterPro" id="IPR026960">
    <property type="entry name" value="RVT-Znf"/>
</dbReference>
<dbReference type="GO" id="GO:0003824">
    <property type="term" value="F:catalytic activity"/>
    <property type="evidence" value="ECO:0007669"/>
    <property type="project" value="InterPro"/>
</dbReference>
<evidence type="ECO:0000313" key="3">
    <source>
        <dbReference type="Proteomes" id="UP001408789"/>
    </source>
</evidence>
<dbReference type="InterPro" id="IPR005135">
    <property type="entry name" value="Endo/exonuclease/phosphatase"/>
</dbReference>
<dbReference type="Gene3D" id="3.60.10.10">
    <property type="entry name" value="Endonuclease/exonuclease/phosphatase"/>
    <property type="match status" value="1"/>
</dbReference>
<dbReference type="PANTHER" id="PTHR33116">
    <property type="entry name" value="REVERSE TRANSCRIPTASE ZINC-BINDING DOMAIN-CONTAINING PROTEIN-RELATED-RELATED"/>
    <property type="match status" value="1"/>
</dbReference>
<dbReference type="Pfam" id="PF13966">
    <property type="entry name" value="zf-RVT"/>
    <property type="match status" value="1"/>
</dbReference>
<dbReference type="InterPro" id="IPR000477">
    <property type="entry name" value="RT_dom"/>
</dbReference>
<dbReference type="EMBL" id="JBCNJP010000025">
    <property type="protein sequence ID" value="KAK9055930.1"/>
    <property type="molecule type" value="Genomic_DNA"/>
</dbReference>
<name>A0AAP0CFY4_9ASTR</name>